<dbReference type="InterPro" id="IPR052220">
    <property type="entry name" value="METTL25"/>
</dbReference>
<sequence length="534" mass="59381">MNCNERTLQTSLDALLKLLTSYQVSNLFNHHPNTLGAASDDFHVPNEWRSWWNWASDGMDKWTTLVKLNEYLTMSKENSSRLSSEHNSALDIPSDLVELIRHIDEVTLPRSLDPLPLFPSSQLRTCNTGMSPKKAHEVERFSSYIAQILSTLSSAHGINVRHVVDIGAGQGYLSRAIYELPDNPEISCPPLHVLALDSSPLQTSGAQRRQKHSDNRQSEGPAAGNGLANSVGACYHTNGKLKDREGGLVKYTRSLNHRTVQIGAEMSPSLENVIDDWLNELEEHASASFEDSPDHASTNRTPIHSLPHYLAQVHQDSLKDGPKWYMAAAVVVGCCYNLMEPGDFPLSPAARKSIASIYPTFELTSSHLQLAAQVPAQWFRTPATKISTSLALRKVVYRSLLEGYIARQSYEGKRLGKLNNNTYESFDTFLKAAEGKIGAFPMDQTGRITDNSEVARRLEVLHTLRCLLGPAVESLIILDRLLWLKEELGLDNEDTLTTQEYQQTSLDVRIINLFDQSKDSGRNVGIVLAPGNIL</sequence>
<name>A0A4Y7Q6E5_9AGAM</name>
<dbReference type="InterPro" id="IPR029063">
    <property type="entry name" value="SAM-dependent_MTases_sf"/>
</dbReference>
<dbReference type="Proteomes" id="UP000294933">
    <property type="component" value="Unassembled WGS sequence"/>
</dbReference>
<proteinExistence type="predicted"/>
<gene>
    <name evidence="3" type="ORF">BD410DRAFT_787553</name>
</gene>
<evidence type="ECO:0000313" key="3">
    <source>
        <dbReference type="EMBL" id="TDL23223.1"/>
    </source>
</evidence>
<dbReference type="VEuPathDB" id="FungiDB:BD410DRAFT_787553"/>
<evidence type="ECO:0000313" key="4">
    <source>
        <dbReference type="Proteomes" id="UP000294933"/>
    </source>
</evidence>
<dbReference type="OrthoDB" id="10258156at2759"/>
<feature type="domain" description="Methyltransferase" evidence="2">
    <location>
        <begin position="133"/>
        <end position="340"/>
    </location>
</feature>
<dbReference type="Pfam" id="PF13679">
    <property type="entry name" value="Methyltransf_32"/>
    <property type="match status" value="1"/>
</dbReference>
<dbReference type="PANTHER" id="PTHR12496:SF0">
    <property type="entry name" value="METHYLTRANSFERASE DOMAIN-CONTAINING PROTEIN"/>
    <property type="match status" value="1"/>
</dbReference>
<reference evidence="3 4" key="1">
    <citation type="submission" date="2018-06" db="EMBL/GenBank/DDBJ databases">
        <title>A transcriptomic atlas of mushroom development highlights an independent origin of complex multicellularity.</title>
        <authorList>
            <consortium name="DOE Joint Genome Institute"/>
            <person name="Krizsan K."/>
            <person name="Almasi E."/>
            <person name="Merenyi Z."/>
            <person name="Sahu N."/>
            <person name="Viragh M."/>
            <person name="Koszo T."/>
            <person name="Mondo S."/>
            <person name="Kiss B."/>
            <person name="Balint B."/>
            <person name="Kues U."/>
            <person name="Barry K."/>
            <person name="Hegedus J.C."/>
            <person name="Henrissat B."/>
            <person name="Johnson J."/>
            <person name="Lipzen A."/>
            <person name="Ohm R."/>
            <person name="Nagy I."/>
            <person name="Pangilinan J."/>
            <person name="Yan J."/>
            <person name="Xiong Y."/>
            <person name="Grigoriev I.V."/>
            <person name="Hibbett D.S."/>
            <person name="Nagy L.G."/>
        </authorList>
    </citation>
    <scope>NUCLEOTIDE SEQUENCE [LARGE SCALE GENOMIC DNA]</scope>
    <source>
        <strain evidence="3 4">SZMC22713</strain>
    </source>
</reference>
<accession>A0A4Y7Q6E5</accession>
<dbReference type="InterPro" id="IPR025714">
    <property type="entry name" value="Methyltranfer_dom"/>
</dbReference>
<evidence type="ECO:0000256" key="1">
    <source>
        <dbReference type="SAM" id="MobiDB-lite"/>
    </source>
</evidence>
<dbReference type="STRING" id="50990.A0A4Y7Q6E5"/>
<keyword evidence="4" id="KW-1185">Reference proteome</keyword>
<dbReference type="SUPFAM" id="SSF53335">
    <property type="entry name" value="S-adenosyl-L-methionine-dependent methyltransferases"/>
    <property type="match status" value="1"/>
</dbReference>
<evidence type="ECO:0000259" key="2">
    <source>
        <dbReference type="Pfam" id="PF13679"/>
    </source>
</evidence>
<protein>
    <recommendedName>
        <fullName evidence="2">Methyltransferase domain-containing protein</fullName>
    </recommendedName>
</protein>
<dbReference type="PANTHER" id="PTHR12496">
    <property type="entry name" value="CGI-41 METHYLTRANSFERASE"/>
    <property type="match status" value="1"/>
</dbReference>
<dbReference type="AlphaFoldDB" id="A0A4Y7Q6E5"/>
<organism evidence="3 4">
    <name type="scientific">Rickenella mellea</name>
    <dbReference type="NCBI Taxonomy" id="50990"/>
    <lineage>
        <taxon>Eukaryota</taxon>
        <taxon>Fungi</taxon>
        <taxon>Dikarya</taxon>
        <taxon>Basidiomycota</taxon>
        <taxon>Agaricomycotina</taxon>
        <taxon>Agaricomycetes</taxon>
        <taxon>Hymenochaetales</taxon>
        <taxon>Rickenellaceae</taxon>
        <taxon>Rickenella</taxon>
    </lineage>
</organism>
<feature type="region of interest" description="Disordered" evidence="1">
    <location>
        <begin position="201"/>
        <end position="228"/>
    </location>
</feature>
<dbReference type="EMBL" id="ML170171">
    <property type="protein sequence ID" value="TDL23223.1"/>
    <property type="molecule type" value="Genomic_DNA"/>
</dbReference>